<reference evidence="4" key="2">
    <citation type="submission" date="2017-08" db="EMBL/GenBank/DDBJ databases">
        <authorList>
            <person name="Fierst J.L."/>
        </authorList>
    </citation>
    <scope>NUCLEOTIDE SEQUENCE [LARGE SCALE GENOMIC DNA]</scope>
    <source>
        <strain evidence="4">PX439</strain>
    </source>
</reference>
<keyword evidence="1" id="KW-1133">Transmembrane helix</keyword>
<keyword evidence="4" id="KW-1185">Reference proteome</keyword>
<sequence length="246" mass="28142">MVDFSSGSDDSSFEFVSDSMASDVSFIEERTEETPRTTNPPSPVLEASTKIIKRDETDDSKVIGYMILGIIVFSAVLPYFFPSDIDNDIAKLTDEIVGLKRDFQLVLHKTMKERKEHYKKIKCLEDIPEDLLAKWVPDASNFQGVAEFISDQQKGESVKEFMYEAHVKLNIVRKNLLELVLIRNQTQEGAILLRGACVYENGKSTKVFVQEGKLYVSWKYVHGNEKKRVTMVYTVPEEHFHTIEFG</sequence>
<name>A0A261A3R8_CAERE</name>
<dbReference type="Proteomes" id="UP000483820">
    <property type="component" value="Chromosome V"/>
</dbReference>
<dbReference type="EMBL" id="WUAV01000005">
    <property type="protein sequence ID" value="KAF1755376.1"/>
    <property type="molecule type" value="Genomic_DNA"/>
</dbReference>
<reference evidence="2 5" key="3">
    <citation type="submission" date="2019-12" db="EMBL/GenBank/DDBJ databases">
        <title>Chromosome-level assembly of the Caenorhabditis remanei genome.</title>
        <authorList>
            <person name="Teterina A.A."/>
            <person name="Willis J.H."/>
            <person name="Phillips P.C."/>
        </authorList>
    </citation>
    <scope>NUCLEOTIDE SEQUENCE [LARGE SCALE GENOMIC DNA]</scope>
    <source>
        <strain evidence="2 5">PX506</strain>
        <tissue evidence="2">Whole organism</tissue>
    </source>
</reference>
<evidence type="ECO:0000313" key="4">
    <source>
        <dbReference type="Proteomes" id="UP000216624"/>
    </source>
</evidence>
<gene>
    <name evidence="3" type="ORF">FL82_13099</name>
    <name evidence="2" type="ORF">GCK72_021945</name>
</gene>
<keyword evidence="1" id="KW-0472">Membrane</keyword>
<feature type="non-terminal residue" evidence="3">
    <location>
        <position position="1"/>
    </location>
</feature>
<dbReference type="Proteomes" id="UP000216624">
    <property type="component" value="Unassembled WGS sequence"/>
</dbReference>
<evidence type="ECO:0000313" key="3">
    <source>
        <dbReference type="EMBL" id="OZF92671.1"/>
    </source>
</evidence>
<reference evidence="3" key="1">
    <citation type="submission" date="2017-08" db="EMBL/GenBank/DDBJ databases">
        <authorList>
            <person name="de Groot N.N."/>
        </authorList>
    </citation>
    <scope>NUCLEOTIDE SEQUENCE [LARGE SCALE GENOMIC DNA]</scope>
    <source>
        <strain evidence="3">PX439</strain>
    </source>
</reference>
<comment type="caution">
    <text evidence="3">The sequence shown here is derived from an EMBL/GenBank/DDBJ whole genome shotgun (WGS) entry which is preliminary data.</text>
</comment>
<dbReference type="AlphaFoldDB" id="A0A261A3R8"/>
<evidence type="ECO:0000313" key="2">
    <source>
        <dbReference type="EMBL" id="KAF1755376.1"/>
    </source>
</evidence>
<dbReference type="EMBL" id="NMWX01000011">
    <property type="protein sequence ID" value="OZF92671.1"/>
    <property type="molecule type" value="Genomic_DNA"/>
</dbReference>
<organism evidence="3 4">
    <name type="scientific">Caenorhabditis remanei</name>
    <name type="common">Caenorhabditis vulgaris</name>
    <dbReference type="NCBI Taxonomy" id="31234"/>
    <lineage>
        <taxon>Eukaryota</taxon>
        <taxon>Metazoa</taxon>
        <taxon>Ecdysozoa</taxon>
        <taxon>Nematoda</taxon>
        <taxon>Chromadorea</taxon>
        <taxon>Rhabditida</taxon>
        <taxon>Rhabditina</taxon>
        <taxon>Rhabditomorpha</taxon>
        <taxon>Rhabditoidea</taxon>
        <taxon>Rhabditidae</taxon>
        <taxon>Peloderinae</taxon>
        <taxon>Caenorhabditis</taxon>
    </lineage>
</organism>
<keyword evidence="1" id="KW-0812">Transmembrane</keyword>
<evidence type="ECO:0000256" key="1">
    <source>
        <dbReference type="SAM" id="Phobius"/>
    </source>
</evidence>
<evidence type="ECO:0000313" key="5">
    <source>
        <dbReference type="Proteomes" id="UP000483820"/>
    </source>
</evidence>
<feature type="transmembrane region" description="Helical" evidence="1">
    <location>
        <begin position="62"/>
        <end position="81"/>
    </location>
</feature>
<proteinExistence type="predicted"/>
<protein>
    <submittedName>
        <fullName evidence="3">Uncharacterized protein</fullName>
    </submittedName>
</protein>
<accession>A0A261A3R8</accession>